<dbReference type="Proteomes" id="UP000283734">
    <property type="component" value="Unassembled WGS sequence"/>
</dbReference>
<dbReference type="EMBL" id="QYYA01000003">
    <property type="protein sequence ID" value="RJG17350.1"/>
    <property type="molecule type" value="Genomic_DNA"/>
</dbReference>
<dbReference type="RefSeq" id="WP_119918141.1">
    <property type="nucleotide sequence ID" value="NZ_QYYA01000003.1"/>
</dbReference>
<dbReference type="OrthoDB" id="9775969at2"/>
<evidence type="ECO:0000313" key="2">
    <source>
        <dbReference type="EMBL" id="RJG17350.1"/>
    </source>
</evidence>
<keyword evidence="1" id="KW-0732">Signal</keyword>
<evidence type="ECO:0000256" key="1">
    <source>
        <dbReference type="SAM" id="SignalP"/>
    </source>
</evidence>
<sequence length="218" mass="24322">MKTRSVTDSLVQCIPALLLMSPLSGFLGAAPALPAATESLPEGWQEVSFSGQTRYRQTGECWQATSSNAASGLVFESQVDLTQTPLLAWAWRAEIQPDWPSGSERQKEGDDFLARVYVIHKGWLPWQSRAINYVWSREALVGEHWANPFAGQAHMVVVQGPTGLGEWQHFRRDIRADFLRYHGLEVERVDAIAIMTDTDNTASDAQACYQLPVFMEAP</sequence>
<gene>
    <name evidence="2" type="ORF">D4A39_11535</name>
</gene>
<dbReference type="Pfam" id="PF11249">
    <property type="entry name" value="DUF3047"/>
    <property type="match status" value="1"/>
</dbReference>
<name>A0A418XX09_9GAMM</name>
<feature type="chain" id="PRO_5019137831" evidence="1">
    <location>
        <begin position="30"/>
        <end position="218"/>
    </location>
</feature>
<feature type="signal peptide" evidence="1">
    <location>
        <begin position="1"/>
        <end position="29"/>
    </location>
</feature>
<proteinExistence type="predicted"/>
<reference evidence="2 3" key="1">
    <citation type="submission" date="2018-09" db="EMBL/GenBank/DDBJ databases">
        <title>Alcanivorax profundi sp. nov., isolated from 1000 m-depth seawater of the Mariana Trench.</title>
        <authorList>
            <person name="Liu J."/>
        </authorList>
    </citation>
    <scope>NUCLEOTIDE SEQUENCE [LARGE SCALE GENOMIC DNA]</scope>
    <source>
        <strain evidence="2 3">MTEO17</strain>
    </source>
</reference>
<accession>A0A418XX09</accession>
<protein>
    <submittedName>
        <fullName evidence="2">DUF3047 domain-containing protein</fullName>
    </submittedName>
</protein>
<dbReference type="InterPro" id="IPR021409">
    <property type="entry name" value="DUF3047"/>
</dbReference>
<organism evidence="2 3">
    <name type="scientific">Alcanivorax profundi</name>
    <dbReference type="NCBI Taxonomy" id="2338368"/>
    <lineage>
        <taxon>Bacteria</taxon>
        <taxon>Pseudomonadati</taxon>
        <taxon>Pseudomonadota</taxon>
        <taxon>Gammaproteobacteria</taxon>
        <taxon>Oceanospirillales</taxon>
        <taxon>Alcanivoracaceae</taxon>
        <taxon>Alcanivorax</taxon>
    </lineage>
</organism>
<dbReference type="AlphaFoldDB" id="A0A418XX09"/>
<comment type="caution">
    <text evidence="2">The sequence shown here is derived from an EMBL/GenBank/DDBJ whole genome shotgun (WGS) entry which is preliminary data.</text>
</comment>
<keyword evidence="3" id="KW-1185">Reference proteome</keyword>
<evidence type="ECO:0000313" key="3">
    <source>
        <dbReference type="Proteomes" id="UP000283734"/>
    </source>
</evidence>